<comment type="caution">
    <text evidence="3">The sequence shown here is derived from an EMBL/GenBank/DDBJ whole genome shotgun (WGS) entry which is preliminary data.</text>
</comment>
<keyword evidence="4" id="KW-1185">Reference proteome</keyword>
<dbReference type="Proteomes" id="UP001050808">
    <property type="component" value="Unassembled WGS sequence"/>
</dbReference>
<name>A0ABQ3QRE0_9ACTN</name>
<sequence length="143" mass="15741">MATAYPEALRRQRLIRSPSLYLIVALALAVTSLIGPEVPTSWAATTFTRPTGTTVWKAGAAVRVEWKGASSIHPYTLRLLRQGRFVQDIGTHIDGRRSRAEWAIPDGMLPSREYQLGLSSEADVSYSSRFEIQGNKAAPSRAL</sequence>
<reference evidence="3" key="1">
    <citation type="submission" date="2024-05" db="EMBL/GenBank/DDBJ databases">
        <title>Whole genome shotgun sequence of Streptomyces violascens NBRC 12920.</title>
        <authorList>
            <person name="Komaki H."/>
            <person name="Tamura T."/>
        </authorList>
    </citation>
    <scope>NUCLEOTIDE SEQUENCE</scope>
    <source>
        <strain evidence="3">NBRC 12920</strain>
    </source>
</reference>
<feature type="domain" description="Yeast cell wall synthesis Kre9/Knh1-like N-terminal" evidence="2">
    <location>
        <begin position="50"/>
        <end position="132"/>
    </location>
</feature>
<protein>
    <recommendedName>
        <fullName evidence="2">Yeast cell wall synthesis Kre9/Knh1-like N-terminal domain-containing protein</fullName>
    </recommendedName>
</protein>
<evidence type="ECO:0000313" key="4">
    <source>
        <dbReference type="Proteomes" id="UP001050808"/>
    </source>
</evidence>
<organism evidence="3 4">
    <name type="scientific">Streptomyces violascens</name>
    <dbReference type="NCBI Taxonomy" id="67381"/>
    <lineage>
        <taxon>Bacteria</taxon>
        <taxon>Bacillati</taxon>
        <taxon>Actinomycetota</taxon>
        <taxon>Actinomycetes</taxon>
        <taxon>Kitasatosporales</taxon>
        <taxon>Streptomycetaceae</taxon>
        <taxon>Streptomyces</taxon>
    </lineage>
</organism>
<dbReference type="RefSeq" id="WP_189971254.1">
    <property type="nucleotide sequence ID" value="NZ_BMUA01000045.1"/>
</dbReference>
<evidence type="ECO:0000256" key="1">
    <source>
        <dbReference type="ARBA" id="ARBA00022729"/>
    </source>
</evidence>
<evidence type="ECO:0000313" key="3">
    <source>
        <dbReference type="EMBL" id="GHI39850.1"/>
    </source>
</evidence>
<proteinExistence type="predicted"/>
<gene>
    <name evidence="3" type="ORF">Sviol_42580</name>
</gene>
<dbReference type="InterPro" id="IPR018466">
    <property type="entry name" value="Kre9/Knh1-like_N"/>
</dbReference>
<evidence type="ECO:0000259" key="2">
    <source>
        <dbReference type="Pfam" id="PF10342"/>
    </source>
</evidence>
<dbReference type="EMBL" id="BNDY01000017">
    <property type="protein sequence ID" value="GHI39850.1"/>
    <property type="molecule type" value="Genomic_DNA"/>
</dbReference>
<keyword evidence="1" id="KW-0732">Signal</keyword>
<dbReference type="Pfam" id="PF10342">
    <property type="entry name" value="Kre9_KNH"/>
    <property type="match status" value="1"/>
</dbReference>
<accession>A0ABQ3QRE0</accession>